<evidence type="ECO:0000256" key="1">
    <source>
        <dbReference type="ARBA" id="ARBA00023015"/>
    </source>
</evidence>
<dbReference type="Proteomes" id="UP001056937">
    <property type="component" value="Chromosome 2"/>
</dbReference>
<gene>
    <name evidence="6" type="ORF">LHA26_17515</name>
</gene>
<feature type="domain" description="HTH tetR-type" evidence="5">
    <location>
        <begin position="12"/>
        <end position="72"/>
    </location>
</feature>
<evidence type="ECO:0000313" key="7">
    <source>
        <dbReference type="Proteomes" id="UP001056937"/>
    </source>
</evidence>
<dbReference type="InterPro" id="IPR001647">
    <property type="entry name" value="HTH_TetR"/>
</dbReference>
<keyword evidence="1" id="KW-0805">Transcription regulation</keyword>
<sequence length="204" mass="21596">MTAADRRKRERAERGRRIIAAARAIAESEGWSAVTIRRLAEQIDYSQPVLYAHFANRDAIVAAVALDGFDALAAALAEAARAAAPGRAARGVAEAYLAFADRHPALYQAMFVLPTGLRFAEADTPPPLRAAFAALAAVAPPEATDAQGWTETLWAALHGLAELERTGRIRAEARAARLALLAGLLSPAAATPETPARRSAKPRA</sequence>
<evidence type="ECO:0000259" key="5">
    <source>
        <dbReference type="PROSITE" id="PS50977"/>
    </source>
</evidence>
<dbReference type="RefSeq" id="WP_252168780.1">
    <property type="nucleotide sequence ID" value="NZ_CP084931.1"/>
</dbReference>
<keyword evidence="3" id="KW-0804">Transcription</keyword>
<dbReference type="SUPFAM" id="SSF46689">
    <property type="entry name" value="Homeodomain-like"/>
    <property type="match status" value="1"/>
</dbReference>
<keyword evidence="7" id="KW-1185">Reference proteome</keyword>
<dbReference type="Pfam" id="PF13305">
    <property type="entry name" value="TetR_C_33"/>
    <property type="match status" value="1"/>
</dbReference>
<dbReference type="InterPro" id="IPR009057">
    <property type="entry name" value="Homeodomain-like_sf"/>
</dbReference>
<name>A0ABY4XDX5_9SPHN</name>
<dbReference type="PRINTS" id="PR00455">
    <property type="entry name" value="HTHTETR"/>
</dbReference>
<evidence type="ECO:0000256" key="2">
    <source>
        <dbReference type="ARBA" id="ARBA00023125"/>
    </source>
</evidence>
<dbReference type="Gene3D" id="1.10.357.10">
    <property type="entry name" value="Tetracycline Repressor, domain 2"/>
    <property type="match status" value="1"/>
</dbReference>
<accession>A0ABY4XDX5</accession>
<dbReference type="InterPro" id="IPR036271">
    <property type="entry name" value="Tet_transcr_reg_TetR-rel_C_sf"/>
</dbReference>
<dbReference type="PANTHER" id="PTHR30055:SF234">
    <property type="entry name" value="HTH-TYPE TRANSCRIPTIONAL REGULATOR BETI"/>
    <property type="match status" value="1"/>
</dbReference>
<dbReference type="InterPro" id="IPR050109">
    <property type="entry name" value="HTH-type_TetR-like_transc_reg"/>
</dbReference>
<dbReference type="Pfam" id="PF00440">
    <property type="entry name" value="TetR_N"/>
    <property type="match status" value="1"/>
</dbReference>
<proteinExistence type="predicted"/>
<protein>
    <submittedName>
        <fullName evidence="6">TetR/AcrR family transcriptional regulator</fullName>
    </submittedName>
</protein>
<dbReference type="EMBL" id="CP084931">
    <property type="protein sequence ID" value="USI74966.1"/>
    <property type="molecule type" value="Genomic_DNA"/>
</dbReference>
<evidence type="ECO:0000313" key="6">
    <source>
        <dbReference type="EMBL" id="USI74966.1"/>
    </source>
</evidence>
<feature type="DNA-binding region" description="H-T-H motif" evidence="4">
    <location>
        <begin position="35"/>
        <end position="54"/>
    </location>
</feature>
<dbReference type="PANTHER" id="PTHR30055">
    <property type="entry name" value="HTH-TYPE TRANSCRIPTIONAL REGULATOR RUTR"/>
    <property type="match status" value="1"/>
</dbReference>
<dbReference type="PROSITE" id="PS50977">
    <property type="entry name" value="HTH_TETR_2"/>
    <property type="match status" value="1"/>
</dbReference>
<organism evidence="6 7">
    <name type="scientific">Sphingomonas morindae</name>
    <dbReference type="NCBI Taxonomy" id="1541170"/>
    <lineage>
        <taxon>Bacteria</taxon>
        <taxon>Pseudomonadati</taxon>
        <taxon>Pseudomonadota</taxon>
        <taxon>Alphaproteobacteria</taxon>
        <taxon>Sphingomonadales</taxon>
        <taxon>Sphingomonadaceae</taxon>
        <taxon>Sphingomonas</taxon>
    </lineage>
</organism>
<dbReference type="InterPro" id="IPR025996">
    <property type="entry name" value="MT1864/Rv1816-like_C"/>
</dbReference>
<keyword evidence="2 4" id="KW-0238">DNA-binding</keyword>
<evidence type="ECO:0000256" key="3">
    <source>
        <dbReference type="ARBA" id="ARBA00023163"/>
    </source>
</evidence>
<dbReference type="SUPFAM" id="SSF48498">
    <property type="entry name" value="Tetracyclin repressor-like, C-terminal domain"/>
    <property type="match status" value="1"/>
</dbReference>
<reference evidence="6" key="1">
    <citation type="journal article" date="2022" name="Toxins">
        <title>Genomic Analysis of Sphingopyxis sp. USTB-05 for Biodegrading Cyanobacterial Hepatotoxins.</title>
        <authorList>
            <person name="Liu C."/>
            <person name="Xu Q."/>
            <person name="Zhao Z."/>
            <person name="Zhang H."/>
            <person name="Liu X."/>
            <person name="Yin C."/>
            <person name="Liu Y."/>
            <person name="Yan H."/>
        </authorList>
    </citation>
    <scope>NUCLEOTIDE SEQUENCE</scope>
    <source>
        <strain evidence="6">NBD5</strain>
    </source>
</reference>
<evidence type="ECO:0000256" key="4">
    <source>
        <dbReference type="PROSITE-ProRule" id="PRU00335"/>
    </source>
</evidence>